<keyword evidence="3" id="KW-1185">Reference proteome</keyword>
<feature type="transmembrane region" description="Helical" evidence="1">
    <location>
        <begin position="60"/>
        <end position="79"/>
    </location>
</feature>
<evidence type="ECO:0000313" key="2">
    <source>
        <dbReference type="EMBL" id="MCK8679825.1"/>
    </source>
</evidence>
<dbReference type="InterPro" id="IPR046095">
    <property type="entry name" value="DUF6113"/>
</dbReference>
<protein>
    <submittedName>
        <fullName evidence="2">DUF6113 family protein</fullName>
    </submittedName>
</protein>
<sequence length="125" mass="12479">MTASRAASWGLLAGLVVLGAVVGTAGSLVQGLWFPGGLLLALAGCAGLFYGGLRAYGSQAGVLAPGAGWLLAVILLSFGRPEGDGLFFGSLSELVYVLGGMIMAVICATLTRLPPGERRTGALGV</sequence>
<feature type="transmembrane region" description="Helical" evidence="1">
    <location>
        <begin position="33"/>
        <end position="53"/>
    </location>
</feature>
<name>A0ABT0IEV5_9ACTN</name>
<dbReference type="Pfam" id="PF19608">
    <property type="entry name" value="DUF6113"/>
    <property type="match status" value="1"/>
</dbReference>
<evidence type="ECO:0000313" key="3">
    <source>
        <dbReference type="Proteomes" id="UP001522868"/>
    </source>
</evidence>
<evidence type="ECO:0000256" key="1">
    <source>
        <dbReference type="SAM" id="Phobius"/>
    </source>
</evidence>
<dbReference type="RefSeq" id="WP_248635643.1">
    <property type="nucleotide sequence ID" value="NZ_JALPTH010000021.1"/>
</dbReference>
<comment type="caution">
    <text evidence="2">The sequence shown here is derived from an EMBL/GenBank/DDBJ whole genome shotgun (WGS) entry which is preliminary data.</text>
</comment>
<keyword evidence="1" id="KW-0812">Transmembrane</keyword>
<dbReference type="Proteomes" id="UP001522868">
    <property type="component" value="Unassembled WGS sequence"/>
</dbReference>
<keyword evidence="1" id="KW-0472">Membrane</keyword>
<gene>
    <name evidence="2" type="ORF">M1O15_21010</name>
</gene>
<reference evidence="2 3" key="1">
    <citation type="submission" date="2022-04" db="EMBL/GenBank/DDBJ databases">
        <title>Streptomyces sp. nov. LCR6-01 isolated from Lichen of Dirinaria sp.</title>
        <authorList>
            <person name="Kanchanasin P."/>
            <person name="Tanasupawat S."/>
            <person name="Phongsopitanun W."/>
        </authorList>
    </citation>
    <scope>NUCLEOTIDE SEQUENCE [LARGE SCALE GENOMIC DNA]</scope>
    <source>
        <strain evidence="2 3">LCR6-01</strain>
    </source>
</reference>
<accession>A0ABT0IEV5</accession>
<feature type="transmembrane region" description="Helical" evidence="1">
    <location>
        <begin position="85"/>
        <end position="110"/>
    </location>
</feature>
<keyword evidence="1" id="KW-1133">Transmembrane helix</keyword>
<organism evidence="2 3">
    <name type="scientific">Streptomyces lichenis</name>
    <dbReference type="NCBI Taxonomy" id="2306967"/>
    <lineage>
        <taxon>Bacteria</taxon>
        <taxon>Bacillati</taxon>
        <taxon>Actinomycetota</taxon>
        <taxon>Actinomycetes</taxon>
        <taxon>Kitasatosporales</taxon>
        <taxon>Streptomycetaceae</taxon>
        <taxon>Streptomyces</taxon>
    </lineage>
</organism>
<proteinExistence type="predicted"/>
<dbReference type="EMBL" id="JALPTH010000021">
    <property type="protein sequence ID" value="MCK8679825.1"/>
    <property type="molecule type" value="Genomic_DNA"/>
</dbReference>